<evidence type="ECO:0000256" key="4">
    <source>
        <dbReference type="ARBA" id="ARBA00046691"/>
    </source>
</evidence>
<dbReference type="GO" id="GO:0003937">
    <property type="term" value="F:IMP cyclohydrolase activity"/>
    <property type="evidence" value="ECO:0007669"/>
    <property type="project" value="UniProtKB-EC"/>
</dbReference>
<comment type="catalytic activity">
    <reaction evidence="6">
        <text>IMP + H2O = 5-formamido-1-(5-phospho-D-ribosyl)imidazole-4-carboxamide</text>
        <dbReference type="Rhea" id="RHEA:18445"/>
        <dbReference type="ChEBI" id="CHEBI:15377"/>
        <dbReference type="ChEBI" id="CHEBI:58053"/>
        <dbReference type="ChEBI" id="CHEBI:58467"/>
        <dbReference type="EC" id="3.5.4.10"/>
    </reaction>
    <physiologicalReaction direction="right-to-left" evidence="6">
        <dbReference type="Rhea" id="RHEA:18447"/>
    </physiologicalReaction>
</comment>
<dbReference type="Proteomes" id="UP000274756">
    <property type="component" value="Unassembled WGS sequence"/>
</dbReference>
<dbReference type="GO" id="GO:0004643">
    <property type="term" value="F:phosphoribosylaminoimidazolecarboxamide formyltransferase activity"/>
    <property type="evidence" value="ECO:0007669"/>
    <property type="project" value="UniProtKB-EC"/>
</dbReference>
<evidence type="ECO:0000313" key="9">
    <source>
        <dbReference type="Proteomes" id="UP000038040"/>
    </source>
</evidence>
<dbReference type="Pfam" id="PF02142">
    <property type="entry name" value="MGS"/>
    <property type="match status" value="1"/>
</dbReference>
<evidence type="ECO:0000256" key="1">
    <source>
        <dbReference type="ARBA" id="ARBA00000945"/>
    </source>
</evidence>
<keyword evidence="10" id="KW-1185">Reference proteome</keyword>
<dbReference type="SUPFAM" id="SSF52335">
    <property type="entry name" value="Methylglyoxal synthase-like"/>
    <property type="match status" value="1"/>
</dbReference>
<dbReference type="AlphaFoldDB" id="A0A0N4U6Z9"/>
<evidence type="ECO:0000256" key="3">
    <source>
        <dbReference type="ARBA" id="ARBA00032307"/>
    </source>
</evidence>
<name>A0A0N4U6Z9_DRAME</name>
<dbReference type="WBParaSite" id="DME_0000273501-mRNA-1">
    <property type="protein sequence ID" value="DME_0000273501-mRNA-1"/>
    <property type="gene ID" value="DME_0000273501"/>
</dbReference>
<protein>
    <recommendedName>
        <fullName evidence="2">Bifunctional purine biosynthesis protein ATIC</fullName>
    </recommendedName>
    <alternativeName>
        <fullName evidence="3">AICAR transformylase/inosine monophosphate cyclohydrolase</fullName>
    </alternativeName>
</protein>
<dbReference type="STRING" id="318479.A0A0N4U6Z9"/>
<organism evidence="9 11">
    <name type="scientific">Dracunculus medinensis</name>
    <name type="common">Guinea worm</name>
    <dbReference type="NCBI Taxonomy" id="318479"/>
    <lineage>
        <taxon>Eukaryota</taxon>
        <taxon>Metazoa</taxon>
        <taxon>Ecdysozoa</taxon>
        <taxon>Nematoda</taxon>
        <taxon>Chromadorea</taxon>
        <taxon>Rhabditida</taxon>
        <taxon>Spirurina</taxon>
        <taxon>Dracunculoidea</taxon>
        <taxon>Dracunculidae</taxon>
        <taxon>Dracunculus</taxon>
    </lineage>
</organism>
<dbReference type="GO" id="GO:0005829">
    <property type="term" value="C:cytosol"/>
    <property type="evidence" value="ECO:0007669"/>
    <property type="project" value="TreeGrafter"/>
</dbReference>
<dbReference type="PANTHER" id="PTHR11692">
    <property type="entry name" value="BIFUNCTIONAL PURINE BIOSYNTHESIS PROTEIN PURH"/>
    <property type="match status" value="1"/>
</dbReference>
<reference evidence="8 10" key="2">
    <citation type="submission" date="2018-11" db="EMBL/GenBank/DDBJ databases">
        <authorList>
            <consortium name="Pathogen Informatics"/>
        </authorList>
    </citation>
    <scope>NUCLEOTIDE SEQUENCE [LARGE SCALE GENOMIC DNA]</scope>
</reference>
<dbReference type="EMBL" id="UYYG01001158">
    <property type="protein sequence ID" value="VDN57122.1"/>
    <property type="molecule type" value="Genomic_DNA"/>
</dbReference>
<evidence type="ECO:0000313" key="11">
    <source>
        <dbReference type="WBParaSite" id="DME_0000273501-mRNA-1"/>
    </source>
</evidence>
<dbReference type="InterPro" id="IPR036914">
    <property type="entry name" value="MGS-like_dom_sf"/>
</dbReference>
<dbReference type="CDD" id="cd01421">
    <property type="entry name" value="IMPCH"/>
    <property type="match status" value="1"/>
</dbReference>
<evidence type="ECO:0000313" key="8">
    <source>
        <dbReference type="EMBL" id="VDN57122.1"/>
    </source>
</evidence>
<reference evidence="11" key="1">
    <citation type="submission" date="2017-02" db="UniProtKB">
        <authorList>
            <consortium name="WormBaseParasite"/>
        </authorList>
    </citation>
    <scope>IDENTIFICATION</scope>
</reference>
<dbReference type="GO" id="GO:0006189">
    <property type="term" value="P:'de novo' IMP biosynthetic process"/>
    <property type="evidence" value="ECO:0007669"/>
    <property type="project" value="TreeGrafter"/>
</dbReference>
<dbReference type="InterPro" id="IPR002695">
    <property type="entry name" value="PurH-like"/>
</dbReference>
<evidence type="ECO:0000256" key="6">
    <source>
        <dbReference type="ARBA" id="ARBA00048341"/>
    </source>
</evidence>
<evidence type="ECO:0000313" key="10">
    <source>
        <dbReference type="Proteomes" id="UP000274756"/>
    </source>
</evidence>
<comment type="subunit">
    <text evidence="4">Homodimer. Associates with internalized INSR complexes on Golgi/endosomal membranes. Interacts with INSR; ATIC together with PRKAA2/AMPK2 and HACD3/PTPLAD1 is proposed to be part of a signaling network regulating INSR autophosphorylation and endocytosis.</text>
</comment>
<sequence length="134" mass="14991">MMDGRVKTLHPAIFAGILARNCQSDFNELKQNNFPLISVVVCNLYPFKRTVERADCTLHNAIENIDIGGISLLRAAAKNYSRVTVVCDPDDYNVVANQAIPFFSSILFTMIVSSSSRQPNISLRQQLALKVNFR</sequence>
<evidence type="ECO:0000256" key="5">
    <source>
        <dbReference type="ARBA" id="ARBA00047515"/>
    </source>
</evidence>
<evidence type="ECO:0000259" key="7">
    <source>
        <dbReference type="SMART" id="SM00851"/>
    </source>
</evidence>
<gene>
    <name evidence="8" type="ORF">DME_LOCUS7095</name>
</gene>
<dbReference type="InterPro" id="IPR011607">
    <property type="entry name" value="MGS-like_dom"/>
</dbReference>
<accession>A0A0N4U6Z9</accession>
<dbReference type="OrthoDB" id="6017153at2759"/>
<comment type="catalytic activity">
    <reaction evidence="5">
        <text>(6R)-10-formyltetrahydrofolate + 5-amino-1-(5-phospho-beta-D-ribosyl)imidazole-4-carboxamide = 5-formamido-1-(5-phospho-D-ribosyl)imidazole-4-carboxamide + (6S)-5,6,7,8-tetrahydrofolate</text>
        <dbReference type="Rhea" id="RHEA:22192"/>
        <dbReference type="ChEBI" id="CHEBI:57453"/>
        <dbReference type="ChEBI" id="CHEBI:58467"/>
        <dbReference type="ChEBI" id="CHEBI:58475"/>
        <dbReference type="ChEBI" id="CHEBI:195366"/>
        <dbReference type="EC" id="2.1.2.3"/>
    </reaction>
    <physiologicalReaction direction="left-to-right" evidence="5">
        <dbReference type="Rhea" id="RHEA:22193"/>
    </physiologicalReaction>
</comment>
<proteinExistence type="predicted"/>
<comment type="catalytic activity">
    <reaction evidence="1">
        <text>10-formyldihydrofolate + 5-amino-1-(5-phospho-beta-D-ribosyl)imidazole-4-carboxamide = 5-formamido-1-(5-phospho-D-ribosyl)imidazole-4-carboxamide + 7,8-dihydrofolate</text>
        <dbReference type="Rhea" id="RHEA:59144"/>
        <dbReference type="ChEBI" id="CHEBI:57451"/>
        <dbReference type="ChEBI" id="CHEBI:57452"/>
        <dbReference type="ChEBI" id="CHEBI:58467"/>
        <dbReference type="ChEBI" id="CHEBI:58475"/>
    </reaction>
    <physiologicalReaction direction="left-to-right" evidence="1">
        <dbReference type="Rhea" id="RHEA:59145"/>
    </physiologicalReaction>
</comment>
<dbReference type="SMART" id="SM00851">
    <property type="entry name" value="MGS"/>
    <property type="match status" value="1"/>
</dbReference>
<feature type="domain" description="MGS-like" evidence="7">
    <location>
        <begin position="1"/>
        <end position="71"/>
    </location>
</feature>
<dbReference type="Gene3D" id="3.40.50.1380">
    <property type="entry name" value="Methylglyoxal synthase-like domain"/>
    <property type="match status" value="1"/>
</dbReference>
<dbReference type="PANTHER" id="PTHR11692:SF0">
    <property type="entry name" value="BIFUNCTIONAL PURINE BIOSYNTHESIS PROTEIN ATIC"/>
    <property type="match status" value="1"/>
</dbReference>
<dbReference type="Proteomes" id="UP000038040">
    <property type="component" value="Unplaced"/>
</dbReference>
<evidence type="ECO:0000256" key="2">
    <source>
        <dbReference type="ARBA" id="ARBA00017905"/>
    </source>
</evidence>